<dbReference type="PANTHER" id="PTHR30469">
    <property type="entry name" value="MULTIDRUG RESISTANCE PROTEIN MDTA"/>
    <property type="match status" value="1"/>
</dbReference>
<feature type="chain" id="PRO_5046710253" evidence="4">
    <location>
        <begin position="21"/>
        <end position="372"/>
    </location>
</feature>
<feature type="region of interest" description="Disordered" evidence="3">
    <location>
        <begin position="350"/>
        <end position="372"/>
    </location>
</feature>
<evidence type="ECO:0000313" key="7">
    <source>
        <dbReference type="Proteomes" id="UP001495147"/>
    </source>
</evidence>
<name>A0ABV0G555_9BURK</name>
<dbReference type="EMBL" id="JBDPZD010000004">
    <property type="protein sequence ID" value="MEO3692861.1"/>
    <property type="molecule type" value="Genomic_DNA"/>
</dbReference>
<dbReference type="RefSeq" id="WP_347705670.1">
    <property type="nucleotide sequence ID" value="NZ_JBDPZD010000004.1"/>
</dbReference>
<evidence type="ECO:0000256" key="3">
    <source>
        <dbReference type="SAM" id="MobiDB-lite"/>
    </source>
</evidence>
<comment type="caution">
    <text evidence="6">The sequence shown here is derived from an EMBL/GenBank/DDBJ whole genome shotgun (WGS) entry which is preliminary data.</text>
</comment>
<keyword evidence="2" id="KW-0175">Coiled coil</keyword>
<protein>
    <submittedName>
        <fullName evidence="6">Efflux RND transporter periplasmic adaptor subunit</fullName>
    </submittedName>
</protein>
<dbReference type="InterPro" id="IPR006143">
    <property type="entry name" value="RND_pump_MFP"/>
</dbReference>
<dbReference type="SUPFAM" id="SSF111369">
    <property type="entry name" value="HlyD-like secretion proteins"/>
    <property type="match status" value="1"/>
</dbReference>
<reference evidence="6 7" key="1">
    <citation type="submission" date="2024-05" db="EMBL/GenBank/DDBJ databases">
        <title>Roseateles sp. DJS-2-20 16S ribosomal RNA gene Genome sequencing and assembly.</title>
        <authorList>
            <person name="Woo H."/>
        </authorList>
    </citation>
    <scope>NUCLEOTIDE SEQUENCE [LARGE SCALE GENOMIC DNA]</scope>
    <source>
        <strain evidence="6 7">DJS-2-20</strain>
    </source>
</reference>
<evidence type="ECO:0000259" key="5">
    <source>
        <dbReference type="Pfam" id="PF25967"/>
    </source>
</evidence>
<dbReference type="Gene3D" id="2.40.30.170">
    <property type="match status" value="1"/>
</dbReference>
<evidence type="ECO:0000256" key="1">
    <source>
        <dbReference type="ARBA" id="ARBA00009477"/>
    </source>
</evidence>
<dbReference type="Proteomes" id="UP001495147">
    <property type="component" value="Unassembled WGS sequence"/>
</dbReference>
<evidence type="ECO:0000256" key="2">
    <source>
        <dbReference type="SAM" id="Coils"/>
    </source>
</evidence>
<dbReference type="Gene3D" id="2.40.50.100">
    <property type="match status" value="1"/>
</dbReference>
<dbReference type="PROSITE" id="PS51257">
    <property type="entry name" value="PROKAR_LIPOPROTEIN"/>
    <property type="match status" value="1"/>
</dbReference>
<keyword evidence="7" id="KW-1185">Reference proteome</keyword>
<comment type="similarity">
    <text evidence="1">Belongs to the membrane fusion protein (MFP) (TC 8.A.1) family.</text>
</comment>
<gene>
    <name evidence="6" type="ORF">ABDJ85_15405</name>
</gene>
<evidence type="ECO:0000313" key="6">
    <source>
        <dbReference type="EMBL" id="MEO3692861.1"/>
    </source>
</evidence>
<feature type="compositionally biased region" description="Low complexity" evidence="3">
    <location>
        <begin position="357"/>
        <end position="372"/>
    </location>
</feature>
<feature type="domain" description="Multidrug resistance protein MdtA-like C-terminal permuted SH3" evidence="5">
    <location>
        <begin position="284"/>
        <end position="343"/>
    </location>
</feature>
<dbReference type="Gene3D" id="1.10.287.470">
    <property type="entry name" value="Helix hairpin bin"/>
    <property type="match status" value="1"/>
</dbReference>
<dbReference type="Gene3D" id="2.40.420.20">
    <property type="match status" value="1"/>
</dbReference>
<accession>A0ABV0G555</accession>
<dbReference type="Pfam" id="PF25967">
    <property type="entry name" value="RND-MFP_C"/>
    <property type="match status" value="1"/>
</dbReference>
<evidence type="ECO:0000256" key="4">
    <source>
        <dbReference type="SAM" id="SignalP"/>
    </source>
</evidence>
<sequence length="372" mass="38701">MQSFKIVLVLLAAAILAACGKPPAQPEPLRAVRTVVVASGMAAQSHEYAAEVRARIESRLAFRVPGKLLQREVNLGDSVKAGQVLARIDSKDLVLARGAAEAAVAAARTGRDQAGADYKRFVELQQKGFISAAELERRDSAFKAAQAQLDQARAQADAQVNQAAYAQLVADVAGVVTGVEAEPGMVLPAGQPVLRVALDGPRDVVFSVPEDRVAQLRAVASRPGALKVRLWGRDDAVPVQLREVAAAADPVTRTFLVKADLGRVEAKLGQTATVVLDLPAADDVIKLPTTALTEQGGKSVVWVLDPSSMTVNAVPVQPAGADGNDVVIAAGLSKGQEVVVAGVHTLSPGQKVKRYQPPRAAAPAPAAPAASH</sequence>
<feature type="signal peptide" evidence="4">
    <location>
        <begin position="1"/>
        <end position="20"/>
    </location>
</feature>
<organism evidence="6 7">
    <name type="scientific">Roseateles paludis</name>
    <dbReference type="NCBI Taxonomy" id="3145238"/>
    <lineage>
        <taxon>Bacteria</taxon>
        <taxon>Pseudomonadati</taxon>
        <taxon>Pseudomonadota</taxon>
        <taxon>Betaproteobacteria</taxon>
        <taxon>Burkholderiales</taxon>
        <taxon>Sphaerotilaceae</taxon>
        <taxon>Roseateles</taxon>
    </lineage>
</organism>
<dbReference type="NCBIfam" id="TIGR01730">
    <property type="entry name" value="RND_mfp"/>
    <property type="match status" value="1"/>
</dbReference>
<dbReference type="InterPro" id="IPR058627">
    <property type="entry name" value="MdtA-like_C"/>
</dbReference>
<dbReference type="PANTHER" id="PTHR30469:SF38">
    <property type="entry name" value="HLYD FAMILY SECRETION PROTEIN"/>
    <property type="match status" value="1"/>
</dbReference>
<feature type="coiled-coil region" evidence="2">
    <location>
        <begin position="135"/>
        <end position="162"/>
    </location>
</feature>
<proteinExistence type="inferred from homology"/>
<keyword evidence="4" id="KW-0732">Signal</keyword>